<evidence type="ECO:0000313" key="12">
    <source>
        <dbReference type="EMBL" id="BAN04473.1"/>
    </source>
</evidence>
<protein>
    <recommendedName>
        <fullName evidence="10">Probable GTP-binding protein EngB</fullName>
    </recommendedName>
</protein>
<gene>
    <name evidence="10 12" type="primary">engB</name>
    <name evidence="12" type="ORF">YM304_41590</name>
</gene>
<keyword evidence="6" id="KW-0460">Magnesium</keyword>
<feature type="domain" description="EngB-type G" evidence="11">
    <location>
        <begin position="22"/>
        <end position="213"/>
    </location>
</feature>
<proteinExistence type="inferred from homology"/>
<dbReference type="EMBL" id="AP012057">
    <property type="protein sequence ID" value="BAN04473.1"/>
    <property type="molecule type" value="Genomic_DNA"/>
</dbReference>
<dbReference type="HAMAP" id="MF_00321">
    <property type="entry name" value="GTPase_EngB"/>
    <property type="match status" value="1"/>
</dbReference>
<dbReference type="CDD" id="cd01876">
    <property type="entry name" value="YihA_EngB"/>
    <property type="match status" value="1"/>
</dbReference>
<comment type="cofactor">
    <cofactor evidence="1">
        <name>Mg(2+)</name>
        <dbReference type="ChEBI" id="CHEBI:18420"/>
    </cofactor>
</comment>
<dbReference type="GO" id="GO:0046872">
    <property type="term" value="F:metal ion binding"/>
    <property type="evidence" value="ECO:0007669"/>
    <property type="project" value="UniProtKB-KW"/>
</dbReference>
<evidence type="ECO:0000256" key="8">
    <source>
        <dbReference type="ARBA" id="ARBA00023210"/>
    </source>
</evidence>
<name>A0A6C7EDT2_ILUCY</name>
<dbReference type="SUPFAM" id="SSF52540">
    <property type="entry name" value="P-loop containing nucleoside triphosphate hydrolases"/>
    <property type="match status" value="1"/>
</dbReference>
<evidence type="ECO:0000256" key="3">
    <source>
        <dbReference type="ARBA" id="ARBA00022618"/>
    </source>
</evidence>
<dbReference type="InterPro" id="IPR006073">
    <property type="entry name" value="GTP-bd"/>
</dbReference>
<dbReference type="Gene3D" id="3.40.50.300">
    <property type="entry name" value="P-loop containing nucleotide triphosphate hydrolases"/>
    <property type="match status" value="1"/>
</dbReference>
<keyword evidence="8 10" id="KW-0717">Septation</keyword>
<organism evidence="12 13">
    <name type="scientific">Ilumatobacter coccineus (strain NBRC 103263 / KCTC 29153 / YM16-304)</name>
    <dbReference type="NCBI Taxonomy" id="1313172"/>
    <lineage>
        <taxon>Bacteria</taxon>
        <taxon>Bacillati</taxon>
        <taxon>Actinomycetota</taxon>
        <taxon>Acidimicrobiia</taxon>
        <taxon>Acidimicrobiales</taxon>
        <taxon>Ilumatobacteraceae</taxon>
        <taxon>Ilumatobacter</taxon>
    </lineage>
</organism>
<evidence type="ECO:0000259" key="11">
    <source>
        <dbReference type="PROSITE" id="PS51706"/>
    </source>
</evidence>
<evidence type="ECO:0000256" key="2">
    <source>
        <dbReference type="ARBA" id="ARBA00009638"/>
    </source>
</evidence>
<evidence type="ECO:0000256" key="1">
    <source>
        <dbReference type="ARBA" id="ARBA00001946"/>
    </source>
</evidence>
<keyword evidence="7 10" id="KW-0342">GTP-binding</keyword>
<dbReference type="Proteomes" id="UP000011863">
    <property type="component" value="Chromosome"/>
</dbReference>
<accession>A0A6C7EDT2</accession>
<dbReference type="PROSITE" id="PS51706">
    <property type="entry name" value="G_ENGB"/>
    <property type="match status" value="1"/>
</dbReference>
<evidence type="ECO:0000256" key="5">
    <source>
        <dbReference type="ARBA" id="ARBA00022741"/>
    </source>
</evidence>
<dbReference type="KEGG" id="aym:YM304_41590"/>
<dbReference type="PANTHER" id="PTHR11649">
    <property type="entry name" value="MSS1/TRME-RELATED GTP-BINDING PROTEIN"/>
    <property type="match status" value="1"/>
</dbReference>
<dbReference type="GO" id="GO:0005525">
    <property type="term" value="F:GTP binding"/>
    <property type="evidence" value="ECO:0007669"/>
    <property type="project" value="UniProtKB-UniRule"/>
</dbReference>
<sequence length="213" mass="23157">MSSPLKLTFVESASRAKTLPESPVEVAFVGRSNVGKSSLINACANRKQLARVSNTPGRTQLINMFRLDEGPGSRQRPSNPSAGDDAELLGTVVDLPGYGFAKTSKSIKGDWPAMIEGYLLEREELVMIFVLVDGAIGPTKLDVQMLDWLRFNALPHTVVATKLDKVKSSKRPGRKKELAAGCQLDPGDVVWVSSTKGDGIDRLRSLVRTHLLD</sequence>
<dbReference type="InterPro" id="IPR019987">
    <property type="entry name" value="GTP-bd_ribosome_bio_YsxC"/>
</dbReference>
<comment type="similarity">
    <text evidence="2 10">Belongs to the TRAFAC class TrmE-Era-EngA-EngB-Septin-like GTPase superfamily. EngB GTPase family.</text>
</comment>
<dbReference type="RefSeq" id="WP_015443720.1">
    <property type="nucleotide sequence ID" value="NC_020520.1"/>
</dbReference>
<keyword evidence="5 10" id="KW-0547">Nucleotide-binding</keyword>
<reference evidence="12 13" key="1">
    <citation type="journal article" date="2013" name="Int. J. Syst. Evol. Microbiol.">
        <title>Ilumatobacter nonamiense sp. nov. and Ilumatobacter coccineum sp. nov., isolated from seashore sand.</title>
        <authorList>
            <person name="Matsumoto A."/>
            <person name="Kasai H."/>
            <person name="Matsuo Y."/>
            <person name="Shizuri Y."/>
            <person name="Ichikawa N."/>
            <person name="Fujita N."/>
            <person name="Omura S."/>
            <person name="Takahashi Y."/>
        </authorList>
    </citation>
    <scope>NUCLEOTIDE SEQUENCE [LARGE SCALE GENOMIC DNA]</scope>
    <source>
        <strain evidence="13">NBRC 103263 / KCTC 29153 / YM16-304</strain>
    </source>
</reference>
<evidence type="ECO:0000256" key="7">
    <source>
        <dbReference type="ARBA" id="ARBA00023134"/>
    </source>
</evidence>
<dbReference type="AlphaFoldDB" id="A0A6C7EDT2"/>
<evidence type="ECO:0000256" key="10">
    <source>
        <dbReference type="HAMAP-Rule" id="MF_00321"/>
    </source>
</evidence>
<comment type="function">
    <text evidence="10">Necessary for normal cell division and for the maintenance of normal septation.</text>
</comment>
<dbReference type="Pfam" id="PF01926">
    <property type="entry name" value="MMR_HSR1"/>
    <property type="match status" value="1"/>
</dbReference>
<evidence type="ECO:0000313" key="13">
    <source>
        <dbReference type="Proteomes" id="UP000011863"/>
    </source>
</evidence>
<evidence type="ECO:0000256" key="6">
    <source>
        <dbReference type="ARBA" id="ARBA00022842"/>
    </source>
</evidence>
<keyword evidence="3 10" id="KW-0132">Cell division</keyword>
<keyword evidence="4" id="KW-0479">Metal-binding</keyword>
<dbReference type="GO" id="GO:0000917">
    <property type="term" value="P:division septum assembly"/>
    <property type="evidence" value="ECO:0007669"/>
    <property type="project" value="UniProtKB-KW"/>
</dbReference>
<evidence type="ECO:0000256" key="9">
    <source>
        <dbReference type="ARBA" id="ARBA00023306"/>
    </source>
</evidence>
<dbReference type="InterPro" id="IPR030393">
    <property type="entry name" value="G_ENGB_dom"/>
</dbReference>
<dbReference type="PANTHER" id="PTHR11649:SF13">
    <property type="entry name" value="ENGB-TYPE G DOMAIN-CONTAINING PROTEIN"/>
    <property type="match status" value="1"/>
</dbReference>
<keyword evidence="9 10" id="KW-0131">Cell cycle</keyword>
<dbReference type="InterPro" id="IPR027417">
    <property type="entry name" value="P-loop_NTPase"/>
</dbReference>
<evidence type="ECO:0000256" key="4">
    <source>
        <dbReference type="ARBA" id="ARBA00022723"/>
    </source>
</evidence>
<keyword evidence="13" id="KW-1185">Reference proteome</keyword>